<feature type="transmembrane region" description="Helical" evidence="1">
    <location>
        <begin position="36"/>
        <end position="57"/>
    </location>
</feature>
<keyword evidence="1" id="KW-0472">Membrane</keyword>
<sequence length="310" mass="34617">MKTTDFITFRKQRELGQIIGDTFKFVRKNTKGIFQVFVRVALLPFILLIGAVAYYTYSVSGSNPLLDFGEGNFDLGGVIISVIILFITVVAYTGVLYGLVSEYIKSYIDTNGKPDVEAVVQAMKARFTNYILLSFAQTLGIAGIAILCVLPGAFVMSSVPVMGVLLMLAAFAPIIYFAVQWTLVFPAMSHSGTGVMESFSESIRLIKEHWWMTLFTIIIQAILIYVISFVFQLPLVFYTIFKMFTMMSESSLSDPSMMFDGVYVALQTLASTVSYLLYIIMAITLNFIYFNLHERKTQRGSLDAIDSIGQ</sequence>
<name>A0A3M0GH84_9FLAO</name>
<protein>
    <submittedName>
        <fullName evidence="2">Uncharacterized protein</fullName>
    </submittedName>
</protein>
<feature type="transmembrane region" description="Helical" evidence="1">
    <location>
        <begin position="130"/>
        <end position="155"/>
    </location>
</feature>
<comment type="caution">
    <text evidence="2">The sequence shown here is derived from an EMBL/GenBank/DDBJ whole genome shotgun (WGS) entry which is preliminary data.</text>
</comment>
<feature type="transmembrane region" description="Helical" evidence="1">
    <location>
        <begin position="210"/>
        <end position="241"/>
    </location>
</feature>
<reference evidence="2 3" key="1">
    <citation type="submission" date="2018-10" db="EMBL/GenBank/DDBJ databases">
        <title>Dokdonia luteus sp. nov., isolated from sea water.</title>
        <authorList>
            <person name="Zhou L.Y."/>
            <person name="Du Z.J."/>
        </authorList>
    </citation>
    <scope>NUCLEOTIDE SEQUENCE [LARGE SCALE GENOMIC DNA]</scope>
    <source>
        <strain evidence="2 3">SH27</strain>
    </source>
</reference>
<dbReference type="Proteomes" id="UP000281985">
    <property type="component" value="Unassembled WGS sequence"/>
</dbReference>
<evidence type="ECO:0000313" key="2">
    <source>
        <dbReference type="EMBL" id="RMB64024.1"/>
    </source>
</evidence>
<keyword evidence="3" id="KW-1185">Reference proteome</keyword>
<organism evidence="2 3">
    <name type="scientific">Dokdonia sinensis</name>
    <dbReference type="NCBI Taxonomy" id="2479847"/>
    <lineage>
        <taxon>Bacteria</taxon>
        <taxon>Pseudomonadati</taxon>
        <taxon>Bacteroidota</taxon>
        <taxon>Flavobacteriia</taxon>
        <taxon>Flavobacteriales</taxon>
        <taxon>Flavobacteriaceae</taxon>
        <taxon>Dokdonia</taxon>
    </lineage>
</organism>
<accession>A0A3M0GH84</accession>
<feature type="transmembrane region" description="Helical" evidence="1">
    <location>
        <begin position="77"/>
        <end position="100"/>
    </location>
</feature>
<keyword evidence="1" id="KW-1133">Transmembrane helix</keyword>
<dbReference type="AlphaFoldDB" id="A0A3M0GH84"/>
<dbReference type="EMBL" id="REFV01000001">
    <property type="protein sequence ID" value="RMB64024.1"/>
    <property type="molecule type" value="Genomic_DNA"/>
</dbReference>
<evidence type="ECO:0000313" key="3">
    <source>
        <dbReference type="Proteomes" id="UP000281985"/>
    </source>
</evidence>
<feature type="transmembrane region" description="Helical" evidence="1">
    <location>
        <begin position="161"/>
        <end position="189"/>
    </location>
</feature>
<feature type="transmembrane region" description="Helical" evidence="1">
    <location>
        <begin position="261"/>
        <end position="289"/>
    </location>
</feature>
<dbReference type="OrthoDB" id="1049480at2"/>
<proteinExistence type="predicted"/>
<evidence type="ECO:0000256" key="1">
    <source>
        <dbReference type="SAM" id="Phobius"/>
    </source>
</evidence>
<gene>
    <name evidence="2" type="ORF">EAX61_01185</name>
</gene>
<keyword evidence="1" id="KW-0812">Transmembrane</keyword>
<dbReference type="RefSeq" id="WP_121915820.1">
    <property type="nucleotide sequence ID" value="NZ_REFV01000001.1"/>
</dbReference>